<dbReference type="PANTHER" id="PTHR45138:SF9">
    <property type="entry name" value="DIGUANYLATE CYCLASE DGCM-RELATED"/>
    <property type="match status" value="1"/>
</dbReference>
<evidence type="ECO:0000256" key="2">
    <source>
        <dbReference type="ARBA" id="ARBA00034247"/>
    </source>
</evidence>
<dbReference type="CDD" id="cd01949">
    <property type="entry name" value="GGDEF"/>
    <property type="match status" value="1"/>
</dbReference>
<dbReference type="InterPro" id="IPR000160">
    <property type="entry name" value="GGDEF_dom"/>
</dbReference>
<feature type="transmembrane region" description="Helical" evidence="3">
    <location>
        <begin position="12"/>
        <end position="30"/>
    </location>
</feature>
<dbReference type="EMBL" id="CP109965">
    <property type="protein sequence ID" value="WAJ71322.1"/>
    <property type="molecule type" value="Genomic_DNA"/>
</dbReference>
<evidence type="ECO:0000256" key="1">
    <source>
        <dbReference type="ARBA" id="ARBA00012528"/>
    </source>
</evidence>
<dbReference type="Proteomes" id="UP001163726">
    <property type="component" value="Chromosome"/>
</dbReference>
<dbReference type="NCBIfam" id="TIGR00254">
    <property type="entry name" value="GGDEF"/>
    <property type="match status" value="1"/>
</dbReference>
<evidence type="ECO:0000313" key="5">
    <source>
        <dbReference type="EMBL" id="WAJ71322.1"/>
    </source>
</evidence>
<dbReference type="RefSeq" id="WP_268075798.1">
    <property type="nucleotide sequence ID" value="NZ_CP109965.1"/>
</dbReference>
<sequence>MNLIHFKKTKSFWFSTIVMLFAIICIQYFVENQLKQQQQKRLEQFAKIYSEVFKQIYVKELEPAYHETQQVFSQMQDNSFYTSIIAPDGELLVDTRLHWSEISKVENLASLPEIKALNNQNNSLHLSRYDENQQYSASFFTTYFTTNDNQNLIIRVGQNNKAINQLIINIRVQVAAFLLTLVTFYWLSLFSERNKISRLASRHTQELKSKITETAQSYIDLQQTSSCLSVANSQTEAENISLQFLAHILPNVKTEIRLDPINHSQREQFDMLDCWALRTSKPYLADNSSTQCLHVKQQMKNTSDFVKCFPLMSQTSIYGVLTLYFNQQDYQHVENTYSTQLVFLCQNLSLNLSRIRLRDALDKKAHTDPLTDLWNRRYFFKKLKQWTPNQPETSAAFIMVDIDHFKSVNDSLGHDEGDKALKWVSKTLTDMSRESDIVARLGGEEFALLCPKMNKSQIQTFFDRVSKALTDYKLSDTRSITLSMGVAFTVNYTIDNDELIKAADKALYKAKNQGRNQLCFADSQNIISIDSFEKN</sequence>
<feature type="domain" description="GGDEF" evidence="4">
    <location>
        <begin position="393"/>
        <end position="523"/>
    </location>
</feature>
<dbReference type="PANTHER" id="PTHR45138">
    <property type="entry name" value="REGULATORY COMPONENTS OF SENSORY TRANSDUCTION SYSTEM"/>
    <property type="match status" value="1"/>
</dbReference>
<gene>
    <name evidence="5" type="ORF">OLW01_05860</name>
</gene>
<accession>A0ABY7ARC7</accession>
<name>A0ABY7ARC7_9ALTE</name>
<keyword evidence="6" id="KW-1185">Reference proteome</keyword>
<keyword evidence="3" id="KW-0472">Membrane</keyword>
<feature type="transmembrane region" description="Helical" evidence="3">
    <location>
        <begin position="168"/>
        <end position="187"/>
    </location>
</feature>
<comment type="catalytic activity">
    <reaction evidence="2">
        <text>2 GTP = 3',3'-c-di-GMP + 2 diphosphate</text>
        <dbReference type="Rhea" id="RHEA:24898"/>
        <dbReference type="ChEBI" id="CHEBI:33019"/>
        <dbReference type="ChEBI" id="CHEBI:37565"/>
        <dbReference type="ChEBI" id="CHEBI:58805"/>
        <dbReference type="EC" id="2.7.7.65"/>
    </reaction>
</comment>
<dbReference type="InterPro" id="IPR043128">
    <property type="entry name" value="Rev_trsase/Diguanyl_cyclase"/>
</dbReference>
<dbReference type="Gene3D" id="3.30.70.270">
    <property type="match status" value="1"/>
</dbReference>
<protein>
    <recommendedName>
        <fullName evidence="1">diguanylate cyclase</fullName>
        <ecNumber evidence="1">2.7.7.65</ecNumber>
    </recommendedName>
</protein>
<organism evidence="5 6">
    <name type="scientific">Catenovulum adriaticum</name>
    <dbReference type="NCBI Taxonomy" id="2984846"/>
    <lineage>
        <taxon>Bacteria</taxon>
        <taxon>Pseudomonadati</taxon>
        <taxon>Pseudomonadota</taxon>
        <taxon>Gammaproteobacteria</taxon>
        <taxon>Alteromonadales</taxon>
        <taxon>Alteromonadaceae</taxon>
        <taxon>Catenovulum</taxon>
    </lineage>
</organism>
<dbReference type="Pfam" id="PF00990">
    <property type="entry name" value="GGDEF"/>
    <property type="match status" value="1"/>
</dbReference>
<evidence type="ECO:0000259" key="4">
    <source>
        <dbReference type="PROSITE" id="PS50887"/>
    </source>
</evidence>
<dbReference type="SUPFAM" id="SSF55073">
    <property type="entry name" value="Nucleotide cyclase"/>
    <property type="match status" value="1"/>
</dbReference>
<reference evidence="5" key="1">
    <citation type="submission" date="2022-10" db="EMBL/GenBank/DDBJ databases">
        <title>Catenovulum adriacola sp. nov. isolated in the Harbour of Susak.</title>
        <authorList>
            <person name="Schoch T."/>
            <person name="Reich S.J."/>
            <person name="Stoeferle S."/>
            <person name="Flaiz M."/>
            <person name="Kazda M."/>
            <person name="Riedel C.U."/>
            <person name="Duerre P."/>
        </authorList>
    </citation>
    <scope>NUCLEOTIDE SEQUENCE</scope>
    <source>
        <strain evidence="5">TS8</strain>
    </source>
</reference>
<evidence type="ECO:0000256" key="3">
    <source>
        <dbReference type="SAM" id="Phobius"/>
    </source>
</evidence>
<keyword evidence="3" id="KW-0812">Transmembrane</keyword>
<dbReference type="InterPro" id="IPR029787">
    <property type="entry name" value="Nucleotide_cyclase"/>
</dbReference>
<proteinExistence type="predicted"/>
<dbReference type="InterPro" id="IPR050469">
    <property type="entry name" value="Diguanylate_Cyclase"/>
</dbReference>
<dbReference type="EC" id="2.7.7.65" evidence="1"/>
<keyword evidence="3" id="KW-1133">Transmembrane helix</keyword>
<evidence type="ECO:0000313" key="6">
    <source>
        <dbReference type="Proteomes" id="UP001163726"/>
    </source>
</evidence>
<dbReference type="PROSITE" id="PS50887">
    <property type="entry name" value="GGDEF"/>
    <property type="match status" value="1"/>
</dbReference>
<dbReference type="SMART" id="SM00267">
    <property type="entry name" value="GGDEF"/>
    <property type="match status" value="1"/>
</dbReference>